<sequence length="65" mass="6586">MTEGVVGAGVVLGGGVEDDVLVLGDVAVLSELPLQAASVVASPAARTRDRKDRLFTMGGTFRVGT</sequence>
<accession>A0ABP6WNA9</accession>
<organism evidence="1 2">
    <name type="scientific">Kribbella ginsengisoli</name>
    <dbReference type="NCBI Taxonomy" id="363865"/>
    <lineage>
        <taxon>Bacteria</taxon>
        <taxon>Bacillati</taxon>
        <taxon>Actinomycetota</taxon>
        <taxon>Actinomycetes</taxon>
        <taxon>Propionibacteriales</taxon>
        <taxon>Kribbellaceae</taxon>
        <taxon>Kribbella</taxon>
    </lineage>
</organism>
<proteinExistence type="predicted"/>
<protein>
    <submittedName>
        <fullName evidence="1">Uncharacterized protein</fullName>
    </submittedName>
</protein>
<gene>
    <name evidence="1" type="ORF">GCM10022235_20490</name>
</gene>
<dbReference type="Proteomes" id="UP001501222">
    <property type="component" value="Unassembled WGS sequence"/>
</dbReference>
<comment type="caution">
    <text evidence="1">The sequence shown here is derived from an EMBL/GenBank/DDBJ whole genome shotgun (WGS) entry which is preliminary data.</text>
</comment>
<keyword evidence="2" id="KW-1185">Reference proteome</keyword>
<dbReference type="EMBL" id="BAABAA010000002">
    <property type="protein sequence ID" value="GAA3552562.1"/>
    <property type="molecule type" value="Genomic_DNA"/>
</dbReference>
<reference evidence="2" key="1">
    <citation type="journal article" date="2019" name="Int. J. Syst. Evol. Microbiol.">
        <title>The Global Catalogue of Microorganisms (GCM) 10K type strain sequencing project: providing services to taxonomists for standard genome sequencing and annotation.</title>
        <authorList>
            <consortium name="The Broad Institute Genomics Platform"/>
            <consortium name="The Broad Institute Genome Sequencing Center for Infectious Disease"/>
            <person name="Wu L."/>
            <person name="Ma J."/>
        </authorList>
    </citation>
    <scope>NUCLEOTIDE SEQUENCE [LARGE SCALE GENOMIC DNA]</scope>
    <source>
        <strain evidence="2">JCM 16928</strain>
    </source>
</reference>
<evidence type="ECO:0000313" key="2">
    <source>
        <dbReference type="Proteomes" id="UP001501222"/>
    </source>
</evidence>
<name>A0ABP6WNA9_9ACTN</name>
<evidence type="ECO:0000313" key="1">
    <source>
        <dbReference type="EMBL" id="GAA3552562.1"/>
    </source>
</evidence>